<keyword evidence="3" id="KW-1185">Reference proteome</keyword>
<evidence type="ECO:0000313" key="3">
    <source>
        <dbReference type="Proteomes" id="UP000008744"/>
    </source>
</evidence>
<dbReference type="eggNOG" id="KOG4400">
    <property type="taxonomic scope" value="Eukaryota"/>
</dbReference>
<reference evidence="2 3" key="1">
    <citation type="journal article" date="2007" name="Nature">
        <title>Evolution of genes and genomes on the Drosophila phylogeny.</title>
        <authorList>
            <consortium name="Drosophila 12 Genomes Consortium"/>
            <person name="Clark A.G."/>
            <person name="Eisen M.B."/>
            <person name="Smith D.R."/>
            <person name="Bergman C.M."/>
            <person name="Oliver B."/>
            <person name="Markow T.A."/>
            <person name="Kaufman T.C."/>
            <person name="Kellis M."/>
            <person name="Gelbart W."/>
            <person name="Iyer V.N."/>
            <person name="Pollard D.A."/>
            <person name="Sackton T.B."/>
            <person name="Larracuente A.M."/>
            <person name="Singh N.D."/>
            <person name="Abad J.P."/>
            <person name="Abt D.N."/>
            <person name="Adryan B."/>
            <person name="Aguade M."/>
            <person name="Akashi H."/>
            <person name="Anderson W.W."/>
            <person name="Aquadro C.F."/>
            <person name="Ardell D.H."/>
            <person name="Arguello R."/>
            <person name="Artieri C.G."/>
            <person name="Barbash D.A."/>
            <person name="Barker D."/>
            <person name="Barsanti P."/>
            <person name="Batterham P."/>
            <person name="Batzoglou S."/>
            <person name="Begun D."/>
            <person name="Bhutkar A."/>
            <person name="Blanco E."/>
            <person name="Bosak S.A."/>
            <person name="Bradley R.K."/>
            <person name="Brand A.D."/>
            <person name="Brent M.R."/>
            <person name="Brooks A.N."/>
            <person name="Brown R.H."/>
            <person name="Butlin R.K."/>
            <person name="Caggese C."/>
            <person name="Calvi B.R."/>
            <person name="Bernardo de Carvalho A."/>
            <person name="Caspi A."/>
            <person name="Castrezana S."/>
            <person name="Celniker S.E."/>
            <person name="Chang J.L."/>
            <person name="Chapple C."/>
            <person name="Chatterji S."/>
            <person name="Chinwalla A."/>
            <person name="Civetta A."/>
            <person name="Clifton S.W."/>
            <person name="Comeron J.M."/>
            <person name="Costello J.C."/>
            <person name="Coyne J.A."/>
            <person name="Daub J."/>
            <person name="David R.G."/>
            <person name="Delcher A.L."/>
            <person name="Delehaunty K."/>
            <person name="Do C.B."/>
            <person name="Ebling H."/>
            <person name="Edwards K."/>
            <person name="Eickbush T."/>
            <person name="Evans J.D."/>
            <person name="Filipski A."/>
            <person name="Findeiss S."/>
            <person name="Freyhult E."/>
            <person name="Fulton L."/>
            <person name="Fulton R."/>
            <person name="Garcia A.C."/>
            <person name="Gardiner A."/>
            <person name="Garfield D.A."/>
            <person name="Garvin B.E."/>
            <person name="Gibson G."/>
            <person name="Gilbert D."/>
            <person name="Gnerre S."/>
            <person name="Godfrey J."/>
            <person name="Good R."/>
            <person name="Gotea V."/>
            <person name="Gravely B."/>
            <person name="Greenberg A.J."/>
            <person name="Griffiths-Jones S."/>
            <person name="Gross S."/>
            <person name="Guigo R."/>
            <person name="Gustafson E.A."/>
            <person name="Haerty W."/>
            <person name="Hahn M.W."/>
            <person name="Halligan D.L."/>
            <person name="Halpern A.L."/>
            <person name="Halter G.M."/>
            <person name="Han M.V."/>
            <person name="Heger A."/>
            <person name="Hillier L."/>
            <person name="Hinrichs A.S."/>
            <person name="Holmes I."/>
            <person name="Hoskins R.A."/>
            <person name="Hubisz M.J."/>
            <person name="Hultmark D."/>
            <person name="Huntley M.A."/>
            <person name="Jaffe D.B."/>
            <person name="Jagadeeshan S."/>
            <person name="Jeck W.R."/>
            <person name="Johnson J."/>
            <person name="Jones C.D."/>
            <person name="Jordan W.C."/>
            <person name="Karpen G.H."/>
            <person name="Kataoka E."/>
            <person name="Keightley P.D."/>
            <person name="Kheradpour P."/>
            <person name="Kirkness E.F."/>
            <person name="Koerich L.B."/>
            <person name="Kristiansen K."/>
            <person name="Kudrna D."/>
            <person name="Kulathinal R.J."/>
            <person name="Kumar S."/>
            <person name="Kwok R."/>
            <person name="Lander E."/>
            <person name="Langley C.H."/>
            <person name="Lapoint R."/>
            <person name="Lazzaro B.P."/>
            <person name="Lee S.J."/>
            <person name="Levesque L."/>
            <person name="Li R."/>
            <person name="Lin C.F."/>
            <person name="Lin M.F."/>
            <person name="Lindblad-Toh K."/>
            <person name="Llopart A."/>
            <person name="Long M."/>
            <person name="Low L."/>
            <person name="Lozovsky E."/>
            <person name="Lu J."/>
            <person name="Luo M."/>
            <person name="Machado C.A."/>
            <person name="Makalowski W."/>
            <person name="Marzo M."/>
            <person name="Matsuda M."/>
            <person name="Matzkin L."/>
            <person name="McAllister B."/>
            <person name="McBride C.S."/>
            <person name="McKernan B."/>
            <person name="McKernan K."/>
            <person name="Mendez-Lago M."/>
            <person name="Minx P."/>
            <person name="Mollenhauer M.U."/>
            <person name="Montooth K."/>
            <person name="Mount S.M."/>
            <person name="Mu X."/>
            <person name="Myers E."/>
            <person name="Negre B."/>
            <person name="Newfeld S."/>
            <person name="Nielsen R."/>
            <person name="Noor M.A."/>
            <person name="O'Grady P."/>
            <person name="Pachter L."/>
            <person name="Papaceit M."/>
            <person name="Parisi M.J."/>
            <person name="Parisi M."/>
            <person name="Parts L."/>
            <person name="Pedersen J.S."/>
            <person name="Pesole G."/>
            <person name="Phillippy A.M."/>
            <person name="Ponting C.P."/>
            <person name="Pop M."/>
            <person name="Porcelli D."/>
            <person name="Powell J.R."/>
            <person name="Prohaska S."/>
            <person name="Pruitt K."/>
            <person name="Puig M."/>
            <person name="Quesneville H."/>
            <person name="Ram K.R."/>
            <person name="Rand D."/>
            <person name="Rasmussen M.D."/>
            <person name="Reed L.K."/>
            <person name="Reenan R."/>
            <person name="Reily A."/>
            <person name="Remington K.A."/>
            <person name="Rieger T.T."/>
            <person name="Ritchie M.G."/>
            <person name="Robin C."/>
            <person name="Rogers Y.H."/>
            <person name="Rohde C."/>
            <person name="Rozas J."/>
            <person name="Rubenfield M.J."/>
            <person name="Ruiz A."/>
            <person name="Russo S."/>
            <person name="Salzberg S.L."/>
            <person name="Sanchez-Gracia A."/>
            <person name="Saranga D.J."/>
            <person name="Sato H."/>
            <person name="Schaeffer S.W."/>
            <person name="Schatz M.C."/>
            <person name="Schlenke T."/>
            <person name="Schwartz R."/>
            <person name="Segarra C."/>
            <person name="Singh R.S."/>
            <person name="Sirot L."/>
            <person name="Sirota M."/>
            <person name="Sisneros N.B."/>
            <person name="Smith C.D."/>
            <person name="Smith T.F."/>
            <person name="Spieth J."/>
            <person name="Stage D.E."/>
            <person name="Stark A."/>
            <person name="Stephan W."/>
            <person name="Strausberg R.L."/>
            <person name="Strempel S."/>
            <person name="Sturgill D."/>
            <person name="Sutton G."/>
            <person name="Sutton G.G."/>
            <person name="Tao W."/>
            <person name="Teichmann S."/>
            <person name="Tobari Y.N."/>
            <person name="Tomimura Y."/>
            <person name="Tsolas J.M."/>
            <person name="Valente V.L."/>
            <person name="Venter E."/>
            <person name="Venter J.C."/>
            <person name="Vicario S."/>
            <person name="Vieira F.G."/>
            <person name="Vilella A.J."/>
            <person name="Villasante A."/>
            <person name="Walenz B."/>
            <person name="Wang J."/>
            <person name="Wasserman M."/>
            <person name="Watts T."/>
            <person name="Wilson D."/>
            <person name="Wilson R.K."/>
            <person name="Wing R.A."/>
            <person name="Wolfner M.F."/>
            <person name="Wong A."/>
            <person name="Wong G.K."/>
            <person name="Wu C.I."/>
            <person name="Wu G."/>
            <person name="Yamamoto D."/>
            <person name="Yang H.P."/>
            <person name="Yang S.P."/>
            <person name="Yorke J.A."/>
            <person name="Yoshida K."/>
            <person name="Zdobnov E."/>
            <person name="Zhang P."/>
            <person name="Zhang Y."/>
            <person name="Zimin A.V."/>
            <person name="Baldwin J."/>
            <person name="Abdouelleil A."/>
            <person name="Abdulkadir J."/>
            <person name="Abebe A."/>
            <person name="Abera B."/>
            <person name="Abreu J."/>
            <person name="Acer S.C."/>
            <person name="Aftuck L."/>
            <person name="Alexander A."/>
            <person name="An P."/>
            <person name="Anderson E."/>
            <person name="Anderson S."/>
            <person name="Arachi H."/>
            <person name="Azer M."/>
            <person name="Bachantsang P."/>
            <person name="Barry A."/>
            <person name="Bayul T."/>
            <person name="Berlin A."/>
            <person name="Bessette D."/>
            <person name="Bloom T."/>
            <person name="Blye J."/>
            <person name="Boguslavskiy L."/>
            <person name="Bonnet C."/>
            <person name="Boukhgalter B."/>
            <person name="Bourzgui I."/>
            <person name="Brown A."/>
            <person name="Cahill P."/>
            <person name="Channer S."/>
            <person name="Cheshatsang Y."/>
            <person name="Chuda L."/>
            <person name="Citroen M."/>
            <person name="Collymore A."/>
            <person name="Cooke P."/>
            <person name="Costello M."/>
            <person name="D'Aco K."/>
            <person name="Daza R."/>
            <person name="De Haan G."/>
            <person name="DeGray S."/>
            <person name="DeMaso C."/>
            <person name="Dhargay N."/>
            <person name="Dooley K."/>
            <person name="Dooley E."/>
            <person name="Doricent M."/>
            <person name="Dorje P."/>
            <person name="Dorjee K."/>
            <person name="Dupes A."/>
            <person name="Elong R."/>
            <person name="Falk J."/>
            <person name="Farina A."/>
            <person name="Faro S."/>
            <person name="Ferguson D."/>
            <person name="Fisher S."/>
            <person name="Foley C.D."/>
            <person name="Franke A."/>
            <person name="Friedrich D."/>
            <person name="Gadbois L."/>
            <person name="Gearin G."/>
            <person name="Gearin C.R."/>
            <person name="Giannoukos G."/>
            <person name="Goode T."/>
            <person name="Graham J."/>
            <person name="Grandbois E."/>
            <person name="Grewal S."/>
            <person name="Gyaltsen K."/>
            <person name="Hafez N."/>
            <person name="Hagos B."/>
            <person name="Hall J."/>
            <person name="Henson C."/>
            <person name="Hollinger A."/>
            <person name="Honan T."/>
            <person name="Huard M.D."/>
            <person name="Hughes L."/>
            <person name="Hurhula B."/>
            <person name="Husby M.E."/>
            <person name="Kamat A."/>
            <person name="Kanga B."/>
            <person name="Kashin S."/>
            <person name="Khazanovich D."/>
            <person name="Kisner P."/>
            <person name="Lance K."/>
            <person name="Lara M."/>
            <person name="Lee W."/>
            <person name="Lennon N."/>
            <person name="Letendre F."/>
            <person name="LeVine R."/>
            <person name="Lipovsky A."/>
            <person name="Liu X."/>
            <person name="Liu J."/>
            <person name="Liu S."/>
            <person name="Lokyitsang T."/>
            <person name="Lokyitsang Y."/>
            <person name="Lubonja R."/>
            <person name="Lui A."/>
            <person name="MacDonald P."/>
            <person name="Magnisalis V."/>
            <person name="Maru K."/>
            <person name="Matthews C."/>
            <person name="McCusker W."/>
            <person name="McDonough S."/>
            <person name="Mehta T."/>
            <person name="Meldrim J."/>
            <person name="Meneus L."/>
            <person name="Mihai O."/>
            <person name="Mihalev A."/>
            <person name="Mihova T."/>
            <person name="Mittelman R."/>
            <person name="Mlenga V."/>
            <person name="Montmayeur A."/>
            <person name="Mulrain L."/>
            <person name="Navidi A."/>
            <person name="Naylor J."/>
            <person name="Negash T."/>
            <person name="Nguyen T."/>
            <person name="Nguyen N."/>
            <person name="Nicol R."/>
            <person name="Norbu C."/>
            <person name="Norbu N."/>
            <person name="Novod N."/>
            <person name="O'Neill B."/>
            <person name="Osman S."/>
            <person name="Markiewicz E."/>
            <person name="Oyono O.L."/>
            <person name="Patti C."/>
            <person name="Phunkhang P."/>
            <person name="Pierre F."/>
            <person name="Priest M."/>
            <person name="Raghuraman S."/>
            <person name="Rege F."/>
            <person name="Reyes R."/>
            <person name="Rise C."/>
            <person name="Rogov P."/>
            <person name="Ross K."/>
            <person name="Ryan E."/>
            <person name="Settipalli S."/>
            <person name="Shea T."/>
            <person name="Sherpa N."/>
            <person name="Shi L."/>
            <person name="Shih D."/>
            <person name="Sparrow T."/>
            <person name="Spaulding J."/>
            <person name="Stalker J."/>
            <person name="Stange-Thomann N."/>
            <person name="Stavropoulos S."/>
            <person name="Stone C."/>
            <person name="Strader C."/>
            <person name="Tesfaye S."/>
            <person name="Thomson T."/>
            <person name="Thoulutsang Y."/>
            <person name="Thoulutsang D."/>
            <person name="Topham K."/>
            <person name="Topping I."/>
            <person name="Tsamla T."/>
            <person name="Vassiliev H."/>
            <person name="Vo A."/>
            <person name="Wangchuk T."/>
            <person name="Wangdi T."/>
            <person name="Weiand M."/>
            <person name="Wilkinson J."/>
            <person name="Wilson A."/>
            <person name="Yadav S."/>
            <person name="Young G."/>
            <person name="Yu Q."/>
            <person name="Zembek L."/>
            <person name="Zhong D."/>
            <person name="Zimmer A."/>
            <person name="Zwirko Z."/>
            <person name="Jaffe D.B."/>
            <person name="Alvarez P."/>
            <person name="Brockman W."/>
            <person name="Butler J."/>
            <person name="Chin C."/>
            <person name="Gnerre S."/>
            <person name="Grabherr M."/>
            <person name="Kleber M."/>
            <person name="Mauceli E."/>
            <person name="MacCallum I."/>
        </authorList>
    </citation>
    <scope>NUCLEOTIDE SEQUENCE [LARGE SCALE GENOMIC DNA]</scope>
    <source>
        <strain evidence="3">MSH-3 / Tucson 14011-0111.49</strain>
    </source>
</reference>
<gene>
    <name evidence="2" type="primary">Dper\GL20591</name>
    <name evidence="2" type="ORF">Dper_GL20591</name>
</gene>
<sequence>ELQLKLLHRHQDVKRKSAEFQSQKPPKRVDVLIRFLRDGINSLNSKLGNAKALYRTIKQRESLNTKNGFKMAEKKRRLLNMILVGQAGLENGDLHLDQLLVLLQNLITDFSPDDNASPAMRTEIEDHWRMIFTAYPHPKYDKLLEAYESLDLKNRLPSLNIDPALLGLPPLQMGRGQPTPQPTNKRDVSPIPPPPTWQHMAPPPPPKQNAKEQRPFGAGQPQRQQRPAAGQPQQQHRPGNGQPQQQQRSGMGQPQQKQRQGAGKPQQQQRAGQQQQRLGAGQQQQRPGSGQQHQQQPKRGQFIQMPFNNPQQRARADLQLRSGANPDHQFARLLGEVKPNARGLDANQPSVFWSRESMRYIDDLFKITSRPDMRVRLNRVLQRAQHGALSHNDYRAVIDLHLLLSNQ</sequence>
<dbReference type="EMBL" id="CH479208">
    <property type="protein sequence ID" value="EDW31242.1"/>
    <property type="molecule type" value="Genomic_DNA"/>
</dbReference>
<feature type="region of interest" description="Disordered" evidence="1">
    <location>
        <begin position="167"/>
        <end position="298"/>
    </location>
</feature>
<dbReference type="AlphaFoldDB" id="B4H4C7"/>
<organism evidence="3">
    <name type="scientific">Drosophila persimilis</name>
    <name type="common">Fruit fly</name>
    <dbReference type="NCBI Taxonomy" id="7234"/>
    <lineage>
        <taxon>Eukaryota</taxon>
        <taxon>Metazoa</taxon>
        <taxon>Ecdysozoa</taxon>
        <taxon>Arthropoda</taxon>
        <taxon>Hexapoda</taxon>
        <taxon>Insecta</taxon>
        <taxon>Pterygota</taxon>
        <taxon>Neoptera</taxon>
        <taxon>Endopterygota</taxon>
        <taxon>Diptera</taxon>
        <taxon>Brachycera</taxon>
        <taxon>Muscomorpha</taxon>
        <taxon>Ephydroidea</taxon>
        <taxon>Drosophilidae</taxon>
        <taxon>Drosophila</taxon>
        <taxon>Sophophora</taxon>
    </lineage>
</organism>
<evidence type="ECO:0000313" key="2">
    <source>
        <dbReference type="EMBL" id="EDW31242.1"/>
    </source>
</evidence>
<proteinExistence type="predicted"/>
<dbReference type="GO" id="GO:0051607">
    <property type="term" value="P:defense response to virus"/>
    <property type="evidence" value="ECO:0007669"/>
    <property type="project" value="EnsemblMetazoa"/>
</dbReference>
<feature type="non-terminal residue" evidence="2">
    <location>
        <position position="1"/>
    </location>
</feature>
<evidence type="ECO:0000256" key="1">
    <source>
        <dbReference type="SAM" id="MobiDB-lite"/>
    </source>
</evidence>
<dbReference type="Proteomes" id="UP000008744">
    <property type="component" value="Unassembled WGS sequence"/>
</dbReference>
<dbReference type="OrthoDB" id="7608935at2759"/>
<name>B4H4C7_DROPE</name>
<protein>
    <submittedName>
        <fullName evidence="2">GL20591</fullName>
    </submittedName>
</protein>
<feature type="compositionally biased region" description="Pro residues" evidence="1">
    <location>
        <begin position="190"/>
        <end position="207"/>
    </location>
</feature>
<accession>B4H4C7</accession>
<dbReference type="HOGENOM" id="CLU_677201_0_0_1"/>
<feature type="compositionally biased region" description="Low complexity" evidence="1">
    <location>
        <begin position="215"/>
        <end position="298"/>
    </location>
</feature>
<dbReference type="STRING" id="7234.B4H4C7"/>